<dbReference type="EMBL" id="LN831788">
    <property type="protein sequence ID" value="CQR59207.1"/>
    <property type="molecule type" value="Genomic_DNA"/>
</dbReference>
<dbReference type="AlphaFoldDB" id="A0A0F7VPA7"/>
<dbReference type="KEGG" id="sle:sle1_040"/>
<dbReference type="Proteomes" id="UP000035016">
    <property type="component" value="Plasmid pSLE1"/>
</dbReference>
<accession>A0A0F7VPA7</accession>
<dbReference type="Gene3D" id="1.10.10.60">
    <property type="entry name" value="Homeodomain-like"/>
    <property type="match status" value="1"/>
</dbReference>
<organism evidence="1 2">
    <name type="scientific">Streptomyces leeuwenhoekii</name>
    <dbReference type="NCBI Taxonomy" id="1437453"/>
    <lineage>
        <taxon>Bacteria</taxon>
        <taxon>Bacillati</taxon>
        <taxon>Actinomycetota</taxon>
        <taxon>Actinomycetes</taxon>
        <taxon>Kitasatosporales</taxon>
        <taxon>Streptomycetaceae</taxon>
        <taxon>Streptomyces</taxon>
    </lineage>
</organism>
<proteinExistence type="predicted"/>
<sequence length="212" mass="23500">MTPAERAETKQLIVHALAHGSQVRQAVAAQGIGYPTFARWRRSDPVFDAQVSEALRNSGRAQHAVRPTSRYLTSPVARAGKARVLEALVWGATMNEAADAADVSESTVRAWRREDPDFDRAVFRLWRAGPEANRPLPLAPDPACAADGCSETDLHARGLCVRHYHQQRRTGRLRPAGWVYGRQDCSVVGCDEPHRAQGFCAAHYETTYRRAT</sequence>
<keyword evidence="1" id="KW-0614">Plasmid</keyword>
<name>A0A0F7VPA7_STRLW</name>
<dbReference type="PATRIC" id="fig|1437453.6.peg.7165"/>
<evidence type="ECO:0000313" key="1">
    <source>
        <dbReference type="EMBL" id="CQR59207.1"/>
    </source>
</evidence>
<gene>
    <name evidence="1" type="ORF">sle1_040</name>
</gene>
<geneLocation type="plasmid" evidence="1 2">
    <name>pSLE1</name>
</geneLocation>
<reference evidence="2" key="1">
    <citation type="submission" date="2015-02" db="EMBL/GenBank/DDBJ databases">
        <authorList>
            <person name="Gomez-Escribano P.J."/>
        </authorList>
    </citation>
    <scope>NUCLEOTIDE SEQUENCE [LARGE SCALE GENOMIC DNA]</scope>
    <source>
        <strain evidence="2">C34 (DSM 42122 / NRRL B-24963)</strain>
        <plasmid evidence="2">pSLE1</plasmid>
    </source>
</reference>
<evidence type="ECO:0000313" key="2">
    <source>
        <dbReference type="Proteomes" id="UP000035016"/>
    </source>
</evidence>
<protein>
    <submittedName>
        <fullName evidence="1">Sle1_040 protein</fullName>
    </submittedName>
</protein>